<dbReference type="InterPro" id="IPR011989">
    <property type="entry name" value="ARM-like"/>
</dbReference>
<dbReference type="GO" id="GO:0016491">
    <property type="term" value="F:oxidoreductase activity"/>
    <property type="evidence" value="ECO:0007669"/>
    <property type="project" value="TreeGrafter"/>
</dbReference>
<name>X0V6R1_9ZZZZ</name>
<protein>
    <recommendedName>
        <fullName evidence="3">HEAT repeat domain-containing protein</fullName>
    </recommendedName>
</protein>
<organism evidence="2">
    <name type="scientific">marine sediment metagenome</name>
    <dbReference type="NCBI Taxonomy" id="412755"/>
    <lineage>
        <taxon>unclassified sequences</taxon>
        <taxon>metagenomes</taxon>
        <taxon>ecological metagenomes</taxon>
    </lineage>
</organism>
<gene>
    <name evidence="2" type="ORF">S01H1_44395</name>
</gene>
<comment type="function">
    <text evidence="1">Catalyzes the hydroxylation of the N(6)-(4-aminobutyl)-L-lysine intermediate produced by deoxyhypusine synthase/DHPS on a critical lysine of the eukaryotic translation initiation factor 5A/eIF-5A. This is the second step of the post-translational modification of that lysine into an unusual amino acid residue named hypusine. Hypusination is unique to mature eIF-5A factor and is essential for its function.</text>
</comment>
<dbReference type="InterPro" id="IPR004155">
    <property type="entry name" value="PBS_lyase_HEAT"/>
</dbReference>
<dbReference type="InterPro" id="IPR021133">
    <property type="entry name" value="HEAT_type_2"/>
</dbReference>
<comment type="caution">
    <text evidence="2">The sequence shown here is derived from an EMBL/GenBank/DDBJ whole genome shotgun (WGS) entry which is preliminary data.</text>
</comment>
<reference evidence="2" key="1">
    <citation type="journal article" date="2014" name="Front. Microbiol.">
        <title>High frequency of phylogenetically diverse reductive dehalogenase-homologous genes in deep subseafloor sedimentary metagenomes.</title>
        <authorList>
            <person name="Kawai M."/>
            <person name="Futagami T."/>
            <person name="Toyoda A."/>
            <person name="Takaki Y."/>
            <person name="Nishi S."/>
            <person name="Hori S."/>
            <person name="Arai W."/>
            <person name="Tsubouchi T."/>
            <person name="Morono Y."/>
            <person name="Uchiyama I."/>
            <person name="Ito T."/>
            <person name="Fujiyama A."/>
            <person name="Inagaki F."/>
            <person name="Takami H."/>
        </authorList>
    </citation>
    <scope>NUCLEOTIDE SEQUENCE</scope>
    <source>
        <strain evidence="2">Expedition CK06-06</strain>
    </source>
</reference>
<dbReference type="InterPro" id="IPR016024">
    <property type="entry name" value="ARM-type_fold"/>
</dbReference>
<feature type="non-terminal residue" evidence="2">
    <location>
        <position position="265"/>
    </location>
</feature>
<dbReference type="PANTHER" id="PTHR12697:SF5">
    <property type="entry name" value="DEOXYHYPUSINE HYDROXYLASE"/>
    <property type="match status" value="1"/>
</dbReference>
<sequence length="265" mass="28554">PALIAVLKDESINYKAAIVLGDLGDRRAAQPLKDMLTHPNPDRRLWAGYGLAKLGDPVGVPTVAEFLKDPQWVQRRHAARALGEVGDKRAVPALIDALKDKNANVRVSAARSLGKLGDPSAIGPLKALATDATVTTSGTPTAVRDAATEAIRQIQGSQSGGAEPAWGEAVEGVQVRVRADKTKWKIGETPSFKVDVRNRGTRHLGFQLARESWDIEINGVRYRATGIWTGGEHTTFGLNPGRKHEGISIPLDKKWAWQSVDGKVS</sequence>
<dbReference type="PANTHER" id="PTHR12697">
    <property type="entry name" value="PBS LYASE HEAT-LIKE PROTEIN"/>
    <property type="match status" value="1"/>
</dbReference>
<dbReference type="AlphaFoldDB" id="X0V6R1"/>
<dbReference type="EMBL" id="BARS01028320">
    <property type="protein sequence ID" value="GAG07042.1"/>
    <property type="molecule type" value="Genomic_DNA"/>
</dbReference>
<accession>X0V6R1</accession>
<evidence type="ECO:0008006" key="3">
    <source>
        <dbReference type="Google" id="ProtNLM"/>
    </source>
</evidence>
<dbReference type="SUPFAM" id="SSF48371">
    <property type="entry name" value="ARM repeat"/>
    <property type="match status" value="1"/>
</dbReference>
<dbReference type="Pfam" id="PF13646">
    <property type="entry name" value="HEAT_2"/>
    <property type="match status" value="1"/>
</dbReference>
<feature type="non-terminal residue" evidence="2">
    <location>
        <position position="1"/>
    </location>
</feature>
<dbReference type="SMART" id="SM00567">
    <property type="entry name" value="EZ_HEAT"/>
    <property type="match status" value="4"/>
</dbReference>
<dbReference type="PROSITE" id="PS50077">
    <property type="entry name" value="HEAT_REPEAT"/>
    <property type="match status" value="1"/>
</dbReference>
<dbReference type="Gene3D" id="1.25.10.10">
    <property type="entry name" value="Leucine-rich Repeat Variant"/>
    <property type="match status" value="1"/>
</dbReference>
<evidence type="ECO:0000313" key="2">
    <source>
        <dbReference type="EMBL" id="GAG07042.1"/>
    </source>
</evidence>
<evidence type="ECO:0000256" key="1">
    <source>
        <dbReference type="ARBA" id="ARBA00045876"/>
    </source>
</evidence>
<proteinExistence type="predicted"/>
<dbReference type="Pfam" id="PF03130">
    <property type="entry name" value="HEAT_PBS"/>
    <property type="match status" value="1"/>
</dbReference>